<organism evidence="6 7">
    <name type="scientific">Kibdelosporangium phytohabitans</name>
    <dbReference type="NCBI Taxonomy" id="860235"/>
    <lineage>
        <taxon>Bacteria</taxon>
        <taxon>Bacillati</taxon>
        <taxon>Actinomycetota</taxon>
        <taxon>Actinomycetes</taxon>
        <taxon>Pseudonocardiales</taxon>
        <taxon>Pseudonocardiaceae</taxon>
        <taxon>Kibdelosporangium</taxon>
    </lineage>
</organism>
<dbReference type="GO" id="GO:0005576">
    <property type="term" value="C:extracellular region"/>
    <property type="evidence" value="ECO:0007669"/>
    <property type="project" value="UniProtKB-SubCell"/>
</dbReference>
<dbReference type="Proteomes" id="UP000063699">
    <property type="component" value="Chromosome"/>
</dbReference>
<evidence type="ECO:0000256" key="3">
    <source>
        <dbReference type="ARBA" id="ARBA00022729"/>
    </source>
</evidence>
<name>A0A0N9I5Y4_9PSEU</name>
<dbReference type="STRING" id="860235.AOZ06_35960"/>
<evidence type="ECO:0000256" key="2">
    <source>
        <dbReference type="ARBA" id="ARBA00022525"/>
    </source>
</evidence>
<feature type="domain" description="Carbohydrate-binding module family 96" evidence="5">
    <location>
        <begin position="66"/>
        <end position="197"/>
    </location>
</feature>
<dbReference type="AlphaFoldDB" id="A0A0N9I5Y4"/>
<evidence type="ECO:0000313" key="7">
    <source>
        <dbReference type="Proteomes" id="UP000063699"/>
    </source>
</evidence>
<dbReference type="EMBL" id="CP012752">
    <property type="protein sequence ID" value="ALG11549.1"/>
    <property type="molecule type" value="Genomic_DNA"/>
</dbReference>
<dbReference type="Pfam" id="PF24517">
    <property type="entry name" value="CBM96"/>
    <property type="match status" value="1"/>
</dbReference>
<evidence type="ECO:0000313" key="6">
    <source>
        <dbReference type="EMBL" id="ALG11549.1"/>
    </source>
</evidence>
<sequence length="198" mass="21547">MLLVGLIALLVPQTPAMAASSATHQATETGWTAVLSTWPGQGYWNGGPLHEGRAPVGYQGWDAPSTIARSYFMFDTNPVRGKRVLRAEFVVWNSFSSTCLTTPVELWGATAISPQTTWSNQPQRWQLDQRYVPGAGQHCGPSQPISFDITSYVAQVAASGAPDVTFGLAGNEYDRTAFRKFDTSSSTGNRPQLLITYE</sequence>
<proteinExistence type="predicted"/>
<evidence type="ECO:0000256" key="4">
    <source>
        <dbReference type="SAM" id="SignalP"/>
    </source>
</evidence>
<evidence type="ECO:0000256" key="1">
    <source>
        <dbReference type="ARBA" id="ARBA00004613"/>
    </source>
</evidence>
<reference evidence="6 7" key="1">
    <citation type="submission" date="2015-07" db="EMBL/GenBank/DDBJ databases">
        <title>Genome sequencing of Kibdelosporangium phytohabitans.</title>
        <authorList>
            <person name="Qin S."/>
            <person name="Xing K."/>
        </authorList>
    </citation>
    <scope>NUCLEOTIDE SEQUENCE [LARGE SCALE GENOMIC DNA]</scope>
    <source>
        <strain evidence="6 7">KLBMP1111</strain>
    </source>
</reference>
<protein>
    <recommendedName>
        <fullName evidence="5">Carbohydrate-binding module family 96 domain-containing protein</fullName>
    </recommendedName>
</protein>
<accession>A0A0N9I5Y4</accession>
<gene>
    <name evidence="6" type="ORF">AOZ06_35960</name>
</gene>
<feature type="signal peptide" evidence="4">
    <location>
        <begin position="1"/>
        <end position="18"/>
    </location>
</feature>
<feature type="chain" id="PRO_5006035892" description="Carbohydrate-binding module family 96 domain-containing protein" evidence="4">
    <location>
        <begin position="19"/>
        <end position="198"/>
    </location>
</feature>
<dbReference type="InterPro" id="IPR055372">
    <property type="entry name" value="CBM96"/>
</dbReference>
<keyword evidence="3 4" id="KW-0732">Signal</keyword>
<evidence type="ECO:0000259" key="5">
    <source>
        <dbReference type="Pfam" id="PF24517"/>
    </source>
</evidence>
<comment type="subcellular location">
    <subcellularLocation>
        <location evidence="1">Secreted</location>
    </subcellularLocation>
</comment>
<keyword evidence="7" id="KW-1185">Reference proteome</keyword>
<keyword evidence="2" id="KW-0964">Secreted</keyword>
<dbReference type="NCBIfam" id="NF033679">
    <property type="entry name" value="DNRLRE_dom"/>
    <property type="match status" value="1"/>
</dbReference>
<dbReference type="KEGG" id="kphy:AOZ06_35960"/>